<organism evidence="1 2">
    <name type="scientific">Albidovulum salinarum</name>
    <dbReference type="NCBI Taxonomy" id="2984153"/>
    <lineage>
        <taxon>Bacteria</taxon>
        <taxon>Pseudomonadati</taxon>
        <taxon>Pseudomonadota</taxon>
        <taxon>Alphaproteobacteria</taxon>
        <taxon>Rhodobacterales</taxon>
        <taxon>Paracoccaceae</taxon>
        <taxon>Albidovulum</taxon>
    </lineage>
</organism>
<reference evidence="1 2" key="1">
    <citation type="submission" date="2022-10" db="EMBL/GenBank/DDBJ databases">
        <title>Defluviimonas sp. nov., isolated from ocean surface sediments.</title>
        <authorList>
            <person name="He W."/>
            <person name="Wang L."/>
            <person name="Zhang D.-F."/>
        </authorList>
    </citation>
    <scope>NUCLEOTIDE SEQUENCE [LARGE SCALE GENOMIC DNA]</scope>
    <source>
        <strain evidence="1 2">WL0024</strain>
    </source>
</reference>
<comment type="caution">
    <text evidence="1">The sequence shown here is derived from an EMBL/GenBank/DDBJ whole genome shotgun (WGS) entry which is preliminary data.</text>
</comment>
<sequence length="58" mass="6750">MKIMAAILHCISRRKAEEPDAFELRLIHMGTEKGEERGDQIARPTVFCRRARRMPRVA</sequence>
<dbReference type="Proteomes" id="UP001209535">
    <property type="component" value="Unassembled WGS sequence"/>
</dbReference>
<dbReference type="EMBL" id="JAOVQO010000006">
    <property type="protein sequence ID" value="MCU9847887.1"/>
    <property type="molecule type" value="Genomic_DNA"/>
</dbReference>
<name>A0ABT2X1S2_9RHOB</name>
<gene>
    <name evidence="1" type="ORF">OEZ60_07690</name>
</gene>
<evidence type="ECO:0000313" key="1">
    <source>
        <dbReference type="EMBL" id="MCU9847887.1"/>
    </source>
</evidence>
<protein>
    <submittedName>
        <fullName evidence="1">Uncharacterized protein</fullName>
    </submittedName>
</protein>
<dbReference type="RefSeq" id="WP_263334777.1">
    <property type="nucleotide sequence ID" value="NZ_JAOVQO010000006.1"/>
</dbReference>
<evidence type="ECO:0000313" key="2">
    <source>
        <dbReference type="Proteomes" id="UP001209535"/>
    </source>
</evidence>
<proteinExistence type="predicted"/>
<accession>A0ABT2X1S2</accession>
<keyword evidence="2" id="KW-1185">Reference proteome</keyword>